<comment type="function">
    <text evidence="11">A protein kinase that phosphorylates Ser and Thr residues. Probably acts to suppress the effects of stress linked to accumulation of reactive oxygen species. Probably involved in the extracytoplasmic stress response.</text>
</comment>
<evidence type="ECO:0000256" key="4">
    <source>
        <dbReference type="ARBA" id="ARBA00022679"/>
    </source>
</evidence>
<feature type="binding site" evidence="11">
    <location>
        <position position="206"/>
    </location>
    <ligand>
        <name>Mg(2+)</name>
        <dbReference type="ChEBI" id="CHEBI:18420"/>
    </ligand>
</feature>
<dbReference type="NCBIfam" id="NF008738">
    <property type="entry name" value="PRK11768.1"/>
    <property type="match status" value="1"/>
</dbReference>
<feature type="active site" evidence="11">
    <location>
        <position position="218"/>
    </location>
</feature>
<comment type="subcellular location">
    <subcellularLocation>
        <location evidence="11">Cytoplasm</location>
    </subcellularLocation>
</comment>
<feature type="site" description="ATP" evidence="11">
    <location>
        <position position="34"/>
    </location>
</feature>
<feature type="active site" description="Proton acceptor" evidence="11">
    <location>
        <position position="201"/>
    </location>
</feature>
<evidence type="ECO:0000256" key="8">
    <source>
        <dbReference type="ARBA" id="ARBA00022840"/>
    </source>
</evidence>
<feature type="domain" description="Aminoglycoside phosphotransferase" evidence="12">
    <location>
        <begin position="33"/>
        <end position="263"/>
    </location>
</feature>
<dbReference type="GO" id="GO:0106310">
    <property type="term" value="F:protein serine kinase activity"/>
    <property type="evidence" value="ECO:0007669"/>
    <property type="project" value="RHEA"/>
</dbReference>
<dbReference type="GO" id="GO:0000287">
    <property type="term" value="F:magnesium ion binding"/>
    <property type="evidence" value="ECO:0007669"/>
    <property type="project" value="UniProtKB-UniRule"/>
</dbReference>
<evidence type="ECO:0000256" key="5">
    <source>
        <dbReference type="ARBA" id="ARBA00022723"/>
    </source>
</evidence>
<sequence length="326" mass="38350">MNKQPFFELTPDTVLDAVESLGYLSDGRIMALNSYENRVYQVGIEEKTPLIAKFYRPQRWSNEQIIEEHQFMYELVEQELSVVAPMKNEIDESLFTFKDFRFSLFERRGGRAPELDDPEHQFQLGRTIGRIHHISQVRPFIHRPALDIQSYGVDSAAFISQEFIPKSLKNAYDSLTSDLLREIDAAFKRAGAVKQIRVHGDCHAGNILWRDNTPHFVDFDDARMAPAIQDLWMFLTGDRQQQQLQIGEVIEGYNEFSDFNPRELHLIEALRTLRMMHYAAWIARRWDDPAFPHNFSWFNTERYWGEHLLQLREQFSALQEPVLRLL</sequence>
<dbReference type="AlphaFoldDB" id="A0A1I2LJ67"/>
<dbReference type="PANTHER" id="PTHR39573:SF1">
    <property type="entry name" value="STRESS RESPONSE KINASE A"/>
    <property type="match status" value="1"/>
</dbReference>
<evidence type="ECO:0000313" key="13">
    <source>
        <dbReference type="EMBL" id="SFF78608.1"/>
    </source>
</evidence>
<dbReference type="Pfam" id="PF01636">
    <property type="entry name" value="APH"/>
    <property type="match status" value="1"/>
</dbReference>
<evidence type="ECO:0000256" key="11">
    <source>
        <dbReference type="HAMAP-Rule" id="MF_01497"/>
    </source>
</evidence>
<dbReference type="RefSeq" id="WP_090722901.1">
    <property type="nucleotide sequence ID" value="NZ_FOOU01000001.1"/>
</dbReference>
<dbReference type="InterPro" id="IPR002575">
    <property type="entry name" value="Aminoglycoside_PTrfase"/>
</dbReference>
<comment type="subunit">
    <text evidence="11">Monomer.</text>
</comment>
<feature type="binding site" evidence="11">
    <location>
        <position position="218"/>
    </location>
    <ligand>
        <name>Mg(2+)</name>
        <dbReference type="ChEBI" id="CHEBI:18420"/>
    </ligand>
</feature>
<keyword evidence="10 11" id="KW-0346">Stress response</keyword>
<dbReference type="InterPro" id="IPR011009">
    <property type="entry name" value="Kinase-like_dom_sf"/>
</dbReference>
<dbReference type="HAMAP" id="MF_01497">
    <property type="entry name" value="SrkA_kinase"/>
    <property type="match status" value="1"/>
</dbReference>
<comment type="cofactor">
    <cofactor evidence="11">
        <name>Mg(2+)</name>
        <dbReference type="ChEBI" id="CHEBI:18420"/>
    </cofactor>
</comment>
<keyword evidence="8 11" id="KW-0067">ATP-binding</keyword>
<evidence type="ECO:0000256" key="10">
    <source>
        <dbReference type="ARBA" id="ARBA00023016"/>
    </source>
</evidence>
<evidence type="ECO:0000256" key="3">
    <source>
        <dbReference type="ARBA" id="ARBA00022553"/>
    </source>
</evidence>
<comment type="catalytic activity">
    <reaction evidence="11">
        <text>L-threonyl-[protein] + ATP = O-phospho-L-threonyl-[protein] + ADP + H(+)</text>
        <dbReference type="Rhea" id="RHEA:46608"/>
        <dbReference type="Rhea" id="RHEA-COMP:11060"/>
        <dbReference type="Rhea" id="RHEA-COMP:11605"/>
        <dbReference type="ChEBI" id="CHEBI:15378"/>
        <dbReference type="ChEBI" id="CHEBI:30013"/>
        <dbReference type="ChEBI" id="CHEBI:30616"/>
        <dbReference type="ChEBI" id="CHEBI:61977"/>
        <dbReference type="ChEBI" id="CHEBI:456216"/>
        <dbReference type="EC" id="2.7.11.1"/>
    </reaction>
</comment>
<organism evidence="13 14">
    <name type="scientific">Neptunomonas qingdaonensis</name>
    <dbReference type="NCBI Taxonomy" id="1045558"/>
    <lineage>
        <taxon>Bacteria</taxon>
        <taxon>Pseudomonadati</taxon>
        <taxon>Pseudomonadota</taxon>
        <taxon>Gammaproteobacteria</taxon>
        <taxon>Oceanospirillales</taxon>
        <taxon>Oceanospirillaceae</taxon>
        <taxon>Neptunomonas</taxon>
    </lineage>
</organism>
<evidence type="ECO:0000259" key="12">
    <source>
        <dbReference type="Pfam" id="PF01636"/>
    </source>
</evidence>
<keyword evidence="7 11" id="KW-0418">Kinase</keyword>
<protein>
    <recommendedName>
        <fullName evidence="11">Stress response kinase A</fullName>
        <ecNumber evidence="11">2.7.11.1</ecNumber>
    </recommendedName>
    <alternativeName>
        <fullName evidence="11">Serine/threonine-protein kinase SrkA</fullName>
    </alternativeName>
</protein>
<dbReference type="Gene3D" id="1.10.510.10">
    <property type="entry name" value="Transferase(Phosphotransferase) domain 1"/>
    <property type="match status" value="1"/>
</dbReference>
<dbReference type="InterPro" id="IPR032882">
    <property type="entry name" value="SrkA/RdoA"/>
</dbReference>
<evidence type="ECO:0000313" key="14">
    <source>
        <dbReference type="Proteomes" id="UP000198623"/>
    </source>
</evidence>
<keyword evidence="1 11" id="KW-0963">Cytoplasm</keyword>
<dbReference type="EMBL" id="FOOU01000001">
    <property type="protein sequence ID" value="SFF78608.1"/>
    <property type="molecule type" value="Genomic_DNA"/>
</dbReference>
<dbReference type="Proteomes" id="UP000198623">
    <property type="component" value="Unassembled WGS sequence"/>
</dbReference>
<dbReference type="OrthoDB" id="5392197at2"/>
<evidence type="ECO:0000256" key="1">
    <source>
        <dbReference type="ARBA" id="ARBA00022490"/>
    </source>
</evidence>
<dbReference type="GO" id="GO:0005737">
    <property type="term" value="C:cytoplasm"/>
    <property type="evidence" value="ECO:0007669"/>
    <property type="project" value="UniProtKB-SubCell"/>
</dbReference>
<keyword evidence="5 11" id="KW-0479">Metal-binding</keyword>
<evidence type="ECO:0000256" key="2">
    <source>
        <dbReference type="ARBA" id="ARBA00022527"/>
    </source>
</evidence>
<keyword evidence="4 11" id="KW-0808">Transferase</keyword>
<comment type="similarity">
    <text evidence="11">Belongs to the SrkA/RdoA protein kinase family.</text>
</comment>
<dbReference type="GO" id="GO:0005524">
    <property type="term" value="F:ATP binding"/>
    <property type="evidence" value="ECO:0007669"/>
    <property type="project" value="UniProtKB-UniRule"/>
</dbReference>
<gene>
    <name evidence="11" type="primary">srkA</name>
    <name evidence="13" type="ORF">SAMN05216175_10140</name>
</gene>
<dbReference type="EC" id="2.7.11.1" evidence="11"/>
<keyword evidence="6 11" id="KW-0547">Nucleotide-binding</keyword>
<dbReference type="GO" id="GO:0004674">
    <property type="term" value="F:protein serine/threonine kinase activity"/>
    <property type="evidence" value="ECO:0007669"/>
    <property type="project" value="UniProtKB-UniRule"/>
</dbReference>
<keyword evidence="2 11" id="KW-0723">Serine/threonine-protein kinase</keyword>
<evidence type="ECO:0000256" key="9">
    <source>
        <dbReference type="ARBA" id="ARBA00022842"/>
    </source>
</evidence>
<keyword evidence="9 11" id="KW-0460">Magnesium</keyword>
<accession>A0A1I2LJ67</accession>
<dbReference type="Gene3D" id="3.30.200.70">
    <property type="match status" value="1"/>
</dbReference>
<dbReference type="SUPFAM" id="SSF56112">
    <property type="entry name" value="Protein kinase-like (PK-like)"/>
    <property type="match status" value="1"/>
</dbReference>
<dbReference type="Gene3D" id="1.20.1270.170">
    <property type="match status" value="1"/>
</dbReference>
<comment type="catalytic activity">
    <reaction evidence="11">
        <text>L-seryl-[protein] + ATP = O-phospho-L-seryl-[protein] + ADP + H(+)</text>
        <dbReference type="Rhea" id="RHEA:17989"/>
        <dbReference type="Rhea" id="RHEA-COMP:9863"/>
        <dbReference type="Rhea" id="RHEA-COMP:11604"/>
        <dbReference type="ChEBI" id="CHEBI:15378"/>
        <dbReference type="ChEBI" id="CHEBI:29999"/>
        <dbReference type="ChEBI" id="CHEBI:30616"/>
        <dbReference type="ChEBI" id="CHEBI:83421"/>
        <dbReference type="ChEBI" id="CHEBI:456216"/>
        <dbReference type="EC" id="2.7.11.1"/>
    </reaction>
</comment>
<keyword evidence="14" id="KW-1185">Reference proteome</keyword>
<name>A0A1I2LJ67_9GAMM</name>
<proteinExistence type="inferred from homology"/>
<dbReference type="PANTHER" id="PTHR39573">
    <property type="entry name" value="STRESS RESPONSE KINASE A"/>
    <property type="match status" value="1"/>
</dbReference>
<reference evidence="14" key="1">
    <citation type="submission" date="2016-10" db="EMBL/GenBank/DDBJ databases">
        <authorList>
            <person name="Varghese N."/>
            <person name="Submissions S."/>
        </authorList>
    </citation>
    <scope>NUCLEOTIDE SEQUENCE [LARGE SCALE GENOMIC DNA]</scope>
    <source>
        <strain evidence="14">CGMCC 1.10971</strain>
    </source>
</reference>
<evidence type="ECO:0000256" key="6">
    <source>
        <dbReference type="ARBA" id="ARBA00022741"/>
    </source>
</evidence>
<evidence type="ECO:0000256" key="7">
    <source>
        <dbReference type="ARBA" id="ARBA00022777"/>
    </source>
</evidence>
<keyword evidence="3 11" id="KW-0597">Phosphoprotein</keyword>
<dbReference type="STRING" id="1045558.SAMN05216175_10140"/>